<dbReference type="AlphaFoldDB" id="A0A6V8NMU6"/>
<dbReference type="SUPFAM" id="SSF53448">
    <property type="entry name" value="Nucleotide-diphospho-sugar transferases"/>
    <property type="match status" value="1"/>
</dbReference>
<accession>A0A6V8NMU6</accession>
<evidence type="ECO:0000313" key="5">
    <source>
        <dbReference type="EMBL" id="GFP21585.1"/>
    </source>
</evidence>
<dbReference type="GO" id="GO:0016757">
    <property type="term" value="F:glycosyltransferase activity"/>
    <property type="evidence" value="ECO:0007669"/>
    <property type="project" value="UniProtKB-KW"/>
</dbReference>
<evidence type="ECO:0000313" key="6">
    <source>
        <dbReference type="Proteomes" id="UP000580051"/>
    </source>
</evidence>
<dbReference type="InterPro" id="IPR029044">
    <property type="entry name" value="Nucleotide-diphossugar_trans"/>
</dbReference>
<keyword evidence="4" id="KW-0808">Transferase</keyword>
<evidence type="ECO:0000256" key="2">
    <source>
        <dbReference type="ARBA" id="ARBA00006739"/>
    </source>
</evidence>
<reference evidence="5 6" key="1">
    <citation type="journal article" date="2020" name="Front. Microbiol.">
        <title>Single-cell genomics of novel Actinobacteria with the Wood-Ljungdahl pathway discovered in a serpentinizing system.</title>
        <authorList>
            <person name="Merino N."/>
            <person name="Kawai M."/>
            <person name="Boyd E.S."/>
            <person name="Colman D.R."/>
            <person name="McGlynn S.E."/>
            <person name="Nealson K.H."/>
            <person name="Kurokawa K."/>
            <person name="Hongoh Y."/>
        </authorList>
    </citation>
    <scope>NUCLEOTIDE SEQUENCE [LARGE SCALE GENOMIC DNA]</scope>
    <source>
        <strain evidence="5 6">S06</strain>
    </source>
</reference>
<comment type="caution">
    <text evidence="5">The sequence shown here is derived from an EMBL/GenBank/DDBJ whole genome shotgun (WGS) entry which is preliminary data.</text>
</comment>
<name>A0A6V8NMU6_9ACTN</name>
<sequence length="426" mass="48740">MLDPLSSYYLLNEETKEKLKAIDRVDIVVGIPSCNNAGTIGKVVSQVGRGLRAHFPRLKSLILNSDGGSTDGTRDVVRRTPVPQGIQMLSVAYEGIPGKGSALRTVFEAADLLQARFCIVTDADSQSITPEWVKSLGDPIYLRNYGYTTPYYLRDKYDGTITNALVYPLTSALYGQRIRQPIGGDFGMSKGLLKNFIYTRDWDWYPDVCKFGVDIWMTTTAICEGFRICQSSLGTKVHDIKDPSMDLGPMFRQVVGTMFGLMRKYEVKWQAVKKSQPIYVAEESHIDEIRDLKIGIRKMIDQFHAGFQQYSELWREILEEDNFQALSRLSHRHRNFSLPVDLWARIVYDYAVYYNFVEKTKKREILDSLAPLYYGRTASFALESRTISDEMSDAFVEGCANVFERLKPYLIKRWNEHQKVEPVSLE</sequence>
<gene>
    <name evidence="5" type="ORF">HKBW3S06_00812</name>
</gene>
<organism evidence="5 6">
    <name type="scientific">Candidatus Hakubella thermalkaliphila</name>
    <dbReference type="NCBI Taxonomy" id="2754717"/>
    <lineage>
        <taxon>Bacteria</taxon>
        <taxon>Bacillati</taxon>
        <taxon>Actinomycetota</taxon>
        <taxon>Actinomycetota incertae sedis</taxon>
        <taxon>Candidatus Hakubellales</taxon>
        <taxon>Candidatus Hakubellaceae</taxon>
        <taxon>Candidatus Hakubella</taxon>
    </lineage>
</organism>
<keyword evidence="3" id="KW-0328">Glycosyltransferase</keyword>
<evidence type="ECO:0000256" key="4">
    <source>
        <dbReference type="ARBA" id="ARBA00022679"/>
    </source>
</evidence>
<proteinExistence type="inferred from homology"/>
<dbReference type="EMBL" id="BLRV01000065">
    <property type="protein sequence ID" value="GFP21585.1"/>
    <property type="molecule type" value="Genomic_DNA"/>
</dbReference>
<dbReference type="Proteomes" id="UP000580051">
    <property type="component" value="Unassembled WGS sequence"/>
</dbReference>
<dbReference type="Gene3D" id="3.90.550.10">
    <property type="entry name" value="Spore Coat Polysaccharide Biosynthesis Protein SpsA, Chain A"/>
    <property type="match status" value="1"/>
</dbReference>
<evidence type="ECO:0000256" key="1">
    <source>
        <dbReference type="ARBA" id="ARBA00001936"/>
    </source>
</evidence>
<dbReference type="PANTHER" id="PTHR48090:SF10">
    <property type="entry name" value="GLUCOSYL-3-PHOSPHOGLYCERATE SYNTHASE"/>
    <property type="match status" value="1"/>
</dbReference>
<comment type="similarity">
    <text evidence="2">Belongs to the glycosyltransferase 2 family.</text>
</comment>
<protein>
    <submittedName>
        <fullName evidence="5">Glucosylglycerate synthase</fullName>
    </submittedName>
</protein>
<dbReference type="PANTHER" id="PTHR48090">
    <property type="entry name" value="UNDECAPRENYL-PHOSPHATE 4-DEOXY-4-FORMAMIDO-L-ARABINOSE TRANSFERASE-RELATED"/>
    <property type="match status" value="1"/>
</dbReference>
<evidence type="ECO:0000256" key="3">
    <source>
        <dbReference type="ARBA" id="ARBA00022676"/>
    </source>
</evidence>
<dbReference type="InterPro" id="IPR050256">
    <property type="entry name" value="Glycosyltransferase_2"/>
</dbReference>
<comment type="cofactor">
    <cofactor evidence="1">
        <name>Mn(2+)</name>
        <dbReference type="ChEBI" id="CHEBI:29035"/>
    </cofactor>
</comment>